<dbReference type="InterPro" id="IPR001841">
    <property type="entry name" value="Znf_RING"/>
</dbReference>
<dbReference type="GO" id="GO:0008270">
    <property type="term" value="F:zinc ion binding"/>
    <property type="evidence" value="ECO:0007669"/>
    <property type="project" value="UniProtKB-KW"/>
</dbReference>
<dbReference type="InterPro" id="IPR013083">
    <property type="entry name" value="Znf_RING/FYVE/PHD"/>
</dbReference>
<evidence type="ECO:0000256" key="8">
    <source>
        <dbReference type="ARBA" id="ARBA00022833"/>
    </source>
</evidence>
<accession>A0A9P0AKV6</accession>
<dbReference type="FunFam" id="3.30.40.10:FF:000127">
    <property type="entry name" value="E3 ubiquitin-protein ligase RNF181"/>
    <property type="match status" value="1"/>
</dbReference>
<feature type="domain" description="RING-type" evidence="14">
    <location>
        <begin position="68"/>
        <end position="109"/>
    </location>
</feature>
<dbReference type="SMART" id="SM00184">
    <property type="entry name" value="RING"/>
    <property type="match status" value="1"/>
</dbReference>
<organism evidence="15 16">
    <name type="scientific">Bemisia tabaci</name>
    <name type="common">Sweetpotato whitefly</name>
    <name type="synonym">Aleurodes tabaci</name>
    <dbReference type="NCBI Taxonomy" id="7038"/>
    <lineage>
        <taxon>Eukaryota</taxon>
        <taxon>Metazoa</taxon>
        <taxon>Ecdysozoa</taxon>
        <taxon>Arthropoda</taxon>
        <taxon>Hexapoda</taxon>
        <taxon>Insecta</taxon>
        <taxon>Pterygota</taxon>
        <taxon>Neoptera</taxon>
        <taxon>Paraneoptera</taxon>
        <taxon>Hemiptera</taxon>
        <taxon>Sternorrhyncha</taxon>
        <taxon>Aleyrodoidea</taxon>
        <taxon>Aleyrodidae</taxon>
        <taxon>Aleyrodinae</taxon>
        <taxon>Bemisia</taxon>
    </lineage>
</organism>
<reference evidence="15" key="1">
    <citation type="submission" date="2021-12" db="EMBL/GenBank/DDBJ databases">
        <authorList>
            <person name="King R."/>
        </authorList>
    </citation>
    <scope>NUCLEOTIDE SEQUENCE</scope>
</reference>
<dbReference type="AlphaFoldDB" id="A0A9P0AKV6"/>
<evidence type="ECO:0000256" key="6">
    <source>
        <dbReference type="ARBA" id="ARBA00022771"/>
    </source>
</evidence>
<evidence type="ECO:0000256" key="3">
    <source>
        <dbReference type="ARBA" id="ARBA00012483"/>
    </source>
</evidence>
<keyword evidence="4" id="KW-0808">Transferase</keyword>
<evidence type="ECO:0000256" key="13">
    <source>
        <dbReference type="PROSITE-ProRule" id="PRU00175"/>
    </source>
</evidence>
<dbReference type="PROSITE" id="PS50089">
    <property type="entry name" value="ZF_RING_2"/>
    <property type="match status" value="1"/>
</dbReference>
<keyword evidence="8" id="KW-0862">Zinc</keyword>
<evidence type="ECO:0000256" key="10">
    <source>
        <dbReference type="ARBA" id="ARBA00039317"/>
    </source>
</evidence>
<evidence type="ECO:0000256" key="9">
    <source>
        <dbReference type="ARBA" id="ARBA00038197"/>
    </source>
</evidence>
<evidence type="ECO:0000256" key="12">
    <source>
        <dbReference type="ARBA" id="ARBA00045940"/>
    </source>
</evidence>
<keyword evidence="6 13" id="KW-0863">Zinc-finger</keyword>
<comment type="pathway">
    <text evidence="2">Protein modification; protein ubiquitination.</text>
</comment>
<evidence type="ECO:0000256" key="5">
    <source>
        <dbReference type="ARBA" id="ARBA00022723"/>
    </source>
</evidence>
<evidence type="ECO:0000256" key="1">
    <source>
        <dbReference type="ARBA" id="ARBA00000900"/>
    </source>
</evidence>
<protein>
    <recommendedName>
        <fullName evidence="10">E3 ubiquitin-protein ligase RNF181</fullName>
        <ecNumber evidence="3">2.3.2.27</ecNumber>
    </recommendedName>
    <alternativeName>
        <fullName evidence="11">RING finger protein 181</fullName>
    </alternativeName>
</protein>
<evidence type="ECO:0000313" key="15">
    <source>
        <dbReference type="EMBL" id="CAH0393745.1"/>
    </source>
</evidence>
<dbReference type="GO" id="GO:0005737">
    <property type="term" value="C:cytoplasm"/>
    <property type="evidence" value="ECO:0007669"/>
    <property type="project" value="TreeGrafter"/>
</dbReference>
<dbReference type="Pfam" id="PF13639">
    <property type="entry name" value="zf-RING_2"/>
    <property type="match status" value="1"/>
</dbReference>
<evidence type="ECO:0000259" key="14">
    <source>
        <dbReference type="PROSITE" id="PS50089"/>
    </source>
</evidence>
<sequence length="145" mass="16877">MADYFQEMGWEELREGESPNHLLHLARLLRDYGMFQELGEDQRLPPPAAKSVVDSLEEITVSSEESQCSVCLKNFSVNEIAKKLPCKHFFHPSCILPWLSKTNSCPVCRHELQTDDESYELYRKEKIRAVQREKDIESLHDSMFS</sequence>
<keyword evidence="5" id="KW-0479">Metal-binding</keyword>
<comment type="similarity">
    <text evidence="9">Belongs to the RNF181 family.</text>
</comment>
<dbReference type="Gene3D" id="3.30.40.10">
    <property type="entry name" value="Zinc/RING finger domain, C3HC4 (zinc finger)"/>
    <property type="match status" value="1"/>
</dbReference>
<evidence type="ECO:0000256" key="4">
    <source>
        <dbReference type="ARBA" id="ARBA00022679"/>
    </source>
</evidence>
<evidence type="ECO:0000313" key="16">
    <source>
        <dbReference type="Proteomes" id="UP001152759"/>
    </source>
</evidence>
<keyword evidence="16" id="KW-1185">Reference proteome</keyword>
<dbReference type="GO" id="GO:0016567">
    <property type="term" value="P:protein ubiquitination"/>
    <property type="evidence" value="ECO:0007669"/>
    <property type="project" value="TreeGrafter"/>
</dbReference>
<evidence type="ECO:0000256" key="11">
    <source>
        <dbReference type="ARBA" id="ARBA00041674"/>
    </source>
</evidence>
<name>A0A9P0AKV6_BEMTA</name>
<gene>
    <name evidence="15" type="ORF">BEMITA_LOCUS12108</name>
</gene>
<proteinExistence type="inferred from homology"/>
<comment type="catalytic activity">
    <reaction evidence="1">
        <text>S-ubiquitinyl-[E2 ubiquitin-conjugating enzyme]-L-cysteine + [acceptor protein]-L-lysine = [E2 ubiquitin-conjugating enzyme]-L-cysteine + N(6)-ubiquitinyl-[acceptor protein]-L-lysine.</text>
        <dbReference type="EC" id="2.3.2.27"/>
    </reaction>
</comment>
<dbReference type="PANTHER" id="PTHR15710">
    <property type="entry name" value="E3 UBIQUITIN-PROTEIN LIGASE PRAJA"/>
    <property type="match status" value="1"/>
</dbReference>
<dbReference type="KEGG" id="btab:109039747"/>
<keyword evidence="7" id="KW-0833">Ubl conjugation pathway</keyword>
<evidence type="ECO:0000256" key="7">
    <source>
        <dbReference type="ARBA" id="ARBA00022786"/>
    </source>
</evidence>
<dbReference type="Proteomes" id="UP001152759">
    <property type="component" value="Chromosome 7"/>
</dbReference>
<dbReference type="SUPFAM" id="SSF57850">
    <property type="entry name" value="RING/U-box"/>
    <property type="match status" value="1"/>
</dbReference>
<evidence type="ECO:0000256" key="2">
    <source>
        <dbReference type="ARBA" id="ARBA00004906"/>
    </source>
</evidence>
<dbReference type="PANTHER" id="PTHR15710:SF160">
    <property type="entry name" value="E3 UBIQUITIN-PROTEIN LIGASE RNF181"/>
    <property type="match status" value="1"/>
</dbReference>
<comment type="function">
    <text evidence="12">E3 ubiquitin-protein ligase which accepts ubiquitin from an E2 ubiquitin-conjugating enzyme in the form of a thioester and then directly transfers the ubiquitin to targeted substrates. Catalyzes monoubiquitination of 26S proteasome subunit PSMC2/RPT1.</text>
</comment>
<dbReference type="CDD" id="cd16669">
    <property type="entry name" value="RING-H2_RNF181"/>
    <property type="match status" value="1"/>
</dbReference>
<dbReference type="GO" id="GO:0061630">
    <property type="term" value="F:ubiquitin protein ligase activity"/>
    <property type="evidence" value="ECO:0007669"/>
    <property type="project" value="UniProtKB-EC"/>
</dbReference>
<dbReference type="EMBL" id="OU963868">
    <property type="protein sequence ID" value="CAH0393745.1"/>
    <property type="molecule type" value="Genomic_DNA"/>
</dbReference>
<dbReference type="EC" id="2.3.2.27" evidence="3"/>